<proteinExistence type="predicted"/>
<comment type="caution">
    <text evidence="2">The sequence shown here is derived from an EMBL/GenBank/DDBJ whole genome shotgun (WGS) entry which is preliminary data.</text>
</comment>
<accession>A0A226DLW8</accession>
<gene>
    <name evidence="2" type="ORF">Fcan01_18940</name>
</gene>
<keyword evidence="3" id="KW-1185">Reference proteome</keyword>
<dbReference type="AlphaFoldDB" id="A0A226DLW8"/>
<dbReference type="EMBL" id="LNIX01000016">
    <property type="protein sequence ID" value="OXA45854.1"/>
    <property type="molecule type" value="Genomic_DNA"/>
</dbReference>
<feature type="transmembrane region" description="Helical" evidence="1">
    <location>
        <begin position="27"/>
        <end position="47"/>
    </location>
</feature>
<evidence type="ECO:0000313" key="3">
    <source>
        <dbReference type="Proteomes" id="UP000198287"/>
    </source>
</evidence>
<organism evidence="2 3">
    <name type="scientific">Folsomia candida</name>
    <name type="common">Springtail</name>
    <dbReference type="NCBI Taxonomy" id="158441"/>
    <lineage>
        <taxon>Eukaryota</taxon>
        <taxon>Metazoa</taxon>
        <taxon>Ecdysozoa</taxon>
        <taxon>Arthropoda</taxon>
        <taxon>Hexapoda</taxon>
        <taxon>Collembola</taxon>
        <taxon>Entomobryomorpha</taxon>
        <taxon>Isotomoidea</taxon>
        <taxon>Isotomidae</taxon>
        <taxon>Proisotominae</taxon>
        <taxon>Folsomia</taxon>
    </lineage>
</organism>
<protein>
    <submittedName>
        <fullName evidence="2">Uncharacterized protein</fullName>
    </submittedName>
</protein>
<feature type="transmembrane region" description="Helical" evidence="1">
    <location>
        <begin position="299"/>
        <end position="321"/>
    </location>
</feature>
<reference evidence="2 3" key="1">
    <citation type="submission" date="2015-12" db="EMBL/GenBank/DDBJ databases">
        <title>The genome of Folsomia candida.</title>
        <authorList>
            <person name="Faddeeva A."/>
            <person name="Derks M.F."/>
            <person name="Anvar Y."/>
            <person name="Smit S."/>
            <person name="Van Straalen N."/>
            <person name="Roelofs D."/>
        </authorList>
    </citation>
    <scope>NUCLEOTIDE SEQUENCE [LARGE SCALE GENOMIC DNA]</scope>
    <source>
        <strain evidence="2 3">VU population</strain>
        <tissue evidence="2">Whole body</tissue>
    </source>
</reference>
<keyword evidence="1" id="KW-0812">Transmembrane</keyword>
<keyword evidence="1" id="KW-0472">Membrane</keyword>
<evidence type="ECO:0000313" key="2">
    <source>
        <dbReference type="EMBL" id="OXA45854.1"/>
    </source>
</evidence>
<keyword evidence="1" id="KW-1133">Transmembrane helix</keyword>
<sequence>MVYCSIGMIEAVHGFTYWTAWTSPFSTITWVLGISVIIALTIMNTIYNMRANHVANYFFAIDILFRQPVNEKTISKSLLMILAFACTVLLCGYEASITSKVIAPGIVRTITDLTELLRSNFKVFEPLMGHNYNSGYQLKFIDLQNVLTYSHQETSVYRVSPEGRFAKFVYKDANVREFAALLIKNRTQALTHPRLRYSVPYERGEAESFKAALDLEVGIDRCNLVQQSPISAMMVGWNFNLKFHTEFKRYFVLLKQSGCLGIFYAHYAGVHNDRPVLRRRAKLLLQRRVENTSVAKISLILQLTGFLAVGCIFILVLGFCVKHIHLSCDFEVESVLLFEYFANFVRRLI</sequence>
<name>A0A226DLW8_FOLCA</name>
<dbReference type="Proteomes" id="UP000198287">
    <property type="component" value="Unassembled WGS sequence"/>
</dbReference>
<evidence type="ECO:0000256" key="1">
    <source>
        <dbReference type="SAM" id="Phobius"/>
    </source>
</evidence>